<reference evidence="3 4" key="1">
    <citation type="submission" date="2020-08" db="EMBL/GenBank/DDBJ databases">
        <title>The Agave Microbiome: Exploring the role of microbial communities in plant adaptations to desert environments.</title>
        <authorList>
            <person name="Partida-Martinez L.P."/>
        </authorList>
    </citation>
    <scope>NUCLEOTIDE SEQUENCE [LARGE SCALE GENOMIC DNA]</scope>
    <source>
        <strain evidence="3 4">AT3.2</strain>
    </source>
</reference>
<evidence type="ECO:0000313" key="4">
    <source>
        <dbReference type="Proteomes" id="UP000540787"/>
    </source>
</evidence>
<dbReference type="InterPro" id="IPR000627">
    <property type="entry name" value="Intradiol_dOase_C"/>
</dbReference>
<evidence type="ECO:0000313" key="3">
    <source>
        <dbReference type="EMBL" id="MBB6132949.1"/>
    </source>
</evidence>
<feature type="region of interest" description="Disordered" evidence="1">
    <location>
        <begin position="1"/>
        <end position="25"/>
    </location>
</feature>
<dbReference type="GO" id="GO:0005506">
    <property type="term" value="F:iron ion binding"/>
    <property type="evidence" value="ECO:0007669"/>
    <property type="project" value="InterPro"/>
</dbReference>
<gene>
    <name evidence="3" type="ORF">HD842_001060</name>
</gene>
<dbReference type="PANTHER" id="PTHR34315">
    <property type="match status" value="1"/>
</dbReference>
<dbReference type="AlphaFoldDB" id="A0A7W9WY43"/>
<dbReference type="InterPro" id="IPR015889">
    <property type="entry name" value="Intradiol_dOase_core"/>
</dbReference>
<dbReference type="PANTHER" id="PTHR34315:SF1">
    <property type="entry name" value="INTRADIOL RING-CLEAVAGE DIOXYGENASES DOMAIN-CONTAINING PROTEIN-RELATED"/>
    <property type="match status" value="1"/>
</dbReference>
<keyword evidence="4" id="KW-1185">Reference proteome</keyword>
<sequence length="312" mass="32151">MNAARHGQSAHDADHHHETDQGLERDVDHHRGLAADLARLLTRSTTRRQSLRWLFAGVGSAVLPLAGCGGGVSADDGFGLSSSTTTTGAASTGSGSAVCSVIPEETGGPYPGDGTNRNANGVANALVLSGIVRSDIRSSVAGASGVAAGVPLTIRLKIENVAQGCAAAAGATVYLWHCTREGGYSMYSSGIIGENYLRGVQEADSDGYVTFTTIFPGCYDGRMPHVHFEVYPSLAKATSAANRIKTSQFTFPLAIANEAYTSSGYASSIGNLARMSFATDNVFSDGTALQMASVTGTASQGYSAALTVGVNW</sequence>
<dbReference type="Pfam" id="PF00775">
    <property type="entry name" value="Dioxygenase_C"/>
    <property type="match status" value="1"/>
</dbReference>
<dbReference type="Gene3D" id="2.60.130.10">
    <property type="entry name" value="Aromatic compound dioxygenase"/>
    <property type="match status" value="1"/>
</dbReference>
<proteinExistence type="predicted"/>
<protein>
    <submittedName>
        <fullName evidence="3">Protocatechuate 3,4-dioxygenase beta subunit</fullName>
    </submittedName>
</protein>
<dbReference type="GO" id="GO:0016702">
    <property type="term" value="F:oxidoreductase activity, acting on single donors with incorporation of molecular oxygen, incorporation of two atoms of oxygen"/>
    <property type="evidence" value="ECO:0007669"/>
    <property type="project" value="InterPro"/>
</dbReference>
<evidence type="ECO:0000256" key="1">
    <source>
        <dbReference type="SAM" id="MobiDB-lite"/>
    </source>
</evidence>
<dbReference type="EMBL" id="JACHBX010000001">
    <property type="protein sequence ID" value="MBB6132949.1"/>
    <property type="molecule type" value="Genomic_DNA"/>
</dbReference>
<organism evidence="3 4">
    <name type="scientific">Massilia aurea</name>
    <dbReference type="NCBI Taxonomy" id="373040"/>
    <lineage>
        <taxon>Bacteria</taxon>
        <taxon>Pseudomonadati</taxon>
        <taxon>Pseudomonadota</taxon>
        <taxon>Betaproteobacteria</taxon>
        <taxon>Burkholderiales</taxon>
        <taxon>Oxalobacteraceae</taxon>
        <taxon>Telluria group</taxon>
        <taxon>Massilia</taxon>
    </lineage>
</organism>
<dbReference type="Proteomes" id="UP000540787">
    <property type="component" value="Unassembled WGS sequence"/>
</dbReference>
<accession>A0A7W9WY43</accession>
<feature type="compositionally biased region" description="Basic and acidic residues" evidence="1">
    <location>
        <begin position="9"/>
        <end position="25"/>
    </location>
</feature>
<dbReference type="RefSeq" id="WP_229424603.1">
    <property type="nucleotide sequence ID" value="NZ_JACHBX010000001.1"/>
</dbReference>
<name>A0A7W9WY43_9BURK</name>
<comment type="caution">
    <text evidence="3">The sequence shown here is derived from an EMBL/GenBank/DDBJ whole genome shotgun (WGS) entry which is preliminary data.</text>
</comment>
<keyword evidence="3" id="KW-0560">Oxidoreductase</keyword>
<keyword evidence="3" id="KW-0223">Dioxygenase</keyword>
<feature type="domain" description="Intradiol ring-cleavage dioxygenases" evidence="2">
    <location>
        <begin position="145"/>
        <end position="222"/>
    </location>
</feature>
<dbReference type="SUPFAM" id="SSF49482">
    <property type="entry name" value="Aromatic compound dioxygenase"/>
    <property type="match status" value="1"/>
</dbReference>
<evidence type="ECO:0000259" key="2">
    <source>
        <dbReference type="Pfam" id="PF00775"/>
    </source>
</evidence>